<dbReference type="RefSeq" id="WP_379034898.1">
    <property type="nucleotide sequence ID" value="NZ_JBHTLN010000002.1"/>
</dbReference>
<comment type="caution">
    <text evidence="2">The sequence shown here is derived from an EMBL/GenBank/DDBJ whole genome shotgun (WGS) entry which is preliminary data.</text>
</comment>
<sequence length="95" mass="10106">MKKLVLALLLSSVCLSVSAGPQQEKMKTCNADASTKALKGDDRKAFMKTCLSADSADSGLTAQQNKMKTCNADAKTKALKGDERKAFMKTCLSGK</sequence>
<dbReference type="Pfam" id="PF07769">
    <property type="entry name" value="PsiF_repeat"/>
    <property type="match status" value="2"/>
</dbReference>
<keyword evidence="3" id="KW-1185">Reference proteome</keyword>
<evidence type="ECO:0000313" key="3">
    <source>
        <dbReference type="Proteomes" id="UP001597206"/>
    </source>
</evidence>
<evidence type="ECO:0000256" key="1">
    <source>
        <dbReference type="SAM" id="SignalP"/>
    </source>
</evidence>
<dbReference type="InterPro" id="IPR011690">
    <property type="entry name" value="P_starv_induced_PsiF"/>
</dbReference>
<organism evidence="2 3">
    <name type="scientific">Methylophilus flavus</name>
    <dbReference type="NCBI Taxonomy" id="640084"/>
    <lineage>
        <taxon>Bacteria</taxon>
        <taxon>Pseudomonadati</taxon>
        <taxon>Pseudomonadota</taxon>
        <taxon>Betaproteobacteria</taxon>
        <taxon>Nitrosomonadales</taxon>
        <taxon>Methylophilaceae</taxon>
        <taxon>Methylophilus</taxon>
    </lineage>
</organism>
<accession>A0ABW3PC46</accession>
<reference evidence="3" key="1">
    <citation type="journal article" date="2019" name="Int. J. Syst. Evol. Microbiol.">
        <title>The Global Catalogue of Microorganisms (GCM) 10K type strain sequencing project: providing services to taxonomists for standard genome sequencing and annotation.</title>
        <authorList>
            <consortium name="The Broad Institute Genomics Platform"/>
            <consortium name="The Broad Institute Genome Sequencing Center for Infectious Disease"/>
            <person name="Wu L."/>
            <person name="Ma J."/>
        </authorList>
    </citation>
    <scope>NUCLEOTIDE SEQUENCE [LARGE SCALE GENOMIC DNA]</scope>
    <source>
        <strain evidence="3">CCUG 58411</strain>
    </source>
</reference>
<dbReference type="EMBL" id="JBHTLN010000002">
    <property type="protein sequence ID" value="MFD1123329.1"/>
    <property type="molecule type" value="Genomic_DNA"/>
</dbReference>
<protein>
    <submittedName>
        <fullName evidence="2">PsiF family protein</fullName>
    </submittedName>
</protein>
<proteinExistence type="predicted"/>
<feature type="chain" id="PRO_5046754351" evidence="1">
    <location>
        <begin position="20"/>
        <end position="95"/>
    </location>
</feature>
<gene>
    <name evidence="2" type="ORF">ACFQ2T_12485</name>
</gene>
<evidence type="ECO:0000313" key="2">
    <source>
        <dbReference type="EMBL" id="MFD1123329.1"/>
    </source>
</evidence>
<dbReference type="Proteomes" id="UP001597206">
    <property type="component" value="Unassembled WGS sequence"/>
</dbReference>
<name>A0ABW3PC46_9PROT</name>
<feature type="signal peptide" evidence="1">
    <location>
        <begin position="1"/>
        <end position="19"/>
    </location>
</feature>
<keyword evidence="1" id="KW-0732">Signal</keyword>